<reference evidence="1" key="1">
    <citation type="submission" date="2009-07" db="EMBL/GenBank/DDBJ databases">
        <title>Complete sequence of Geobacter sp. M21.</title>
        <authorList>
            <consortium name="US DOE Joint Genome Institute"/>
            <person name="Lucas S."/>
            <person name="Copeland A."/>
            <person name="Lapidus A."/>
            <person name="Glavina del Rio T."/>
            <person name="Dalin E."/>
            <person name="Tice H."/>
            <person name="Bruce D."/>
            <person name="Goodwin L."/>
            <person name="Pitluck S."/>
            <person name="Saunders E."/>
            <person name="Brettin T."/>
            <person name="Detter J.C."/>
            <person name="Han C."/>
            <person name="Larimer F."/>
            <person name="Land M."/>
            <person name="Hauser L."/>
            <person name="Kyrpides N."/>
            <person name="Ovchinnikova G."/>
            <person name="Lovley D."/>
        </authorList>
    </citation>
    <scope>NUCLEOTIDE SEQUENCE [LARGE SCALE GENOMIC DNA]</scope>
    <source>
        <strain evidence="1">M21</strain>
    </source>
</reference>
<proteinExistence type="predicted"/>
<dbReference type="AlphaFoldDB" id="C6E1G5"/>
<dbReference type="KEGG" id="gem:GM21_2779"/>
<name>C6E1G5_GEOSM</name>
<gene>
    <name evidence="1" type="ordered locus">GM21_2779</name>
</gene>
<protein>
    <submittedName>
        <fullName evidence="1">Uncharacterized protein</fullName>
    </submittedName>
</protein>
<organism evidence="1">
    <name type="scientific">Geobacter sp. (strain M21)</name>
    <dbReference type="NCBI Taxonomy" id="443144"/>
    <lineage>
        <taxon>Bacteria</taxon>
        <taxon>Pseudomonadati</taxon>
        <taxon>Thermodesulfobacteriota</taxon>
        <taxon>Desulfuromonadia</taxon>
        <taxon>Geobacterales</taxon>
        <taxon>Geobacteraceae</taxon>
        <taxon>Geobacter</taxon>
    </lineage>
</organism>
<sequence>MIDIVKAIWEVGKGIFGVRNELQKAQRDRRDRLANYFSDLANLIESVAASLRIRQYPHGSCAQLHTLAELMSETVKDLVDPVKADERVMSLMRSSRR</sequence>
<dbReference type="HOGENOM" id="CLU_2342763_0_0_7"/>
<accession>C6E1G5</accession>
<evidence type="ECO:0000313" key="1">
    <source>
        <dbReference type="EMBL" id="ACT18813.1"/>
    </source>
</evidence>
<dbReference type="EMBL" id="CP001661">
    <property type="protein sequence ID" value="ACT18813.1"/>
    <property type="molecule type" value="Genomic_DNA"/>
</dbReference>